<dbReference type="RefSeq" id="WP_014713869.1">
    <property type="nucleotide sequence ID" value="NZ_CABJDC010000001.1"/>
</dbReference>
<dbReference type="SUPFAM" id="SSF53474">
    <property type="entry name" value="alpha/beta-Hydrolases"/>
    <property type="match status" value="1"/>
</dbReference>
<dbReference type="InterPro" id="IPR049492">
    <property type="entry name" value="BD-FAE-like_dom"/>
</dbReference>
<organism evidence="3 4">
    <name type="scientific">Streptococcus parasanguinis</name>
    <dbReference type="NCBI Taxonomy" id="1318"/>
    <lineage>
        <taxon>Bacteria</taxon>
        <taxon>Bacillati</taxon>
        <taxon>Bacillota</taxon>
        <taxon>Bacilli</taxon>
        <taxon>Lactobacillales</taxon>
        <taxon>Streptococcaceae</taxon>
        <taxon>Streptococcus</taxon>
    </lineage>
</organism>
<dbReference type="Gene3D" id="3.40.50.1820">
    <property type="entry name" value="alpha/beta hydrolase"/>
    <property type="match status" value="1"/>
</dbReference>
<dbReference type="GO" id="GO:0016787">
    <property type="term" value="F:hydrolase activity"/>
    <property type="evidence" value="ECO:0007669"/>
    <property type="project" value="UniProtKB-KW"/>
</dbReference>
<sequence>MKNPLYIWGEQIPGNNKRLKTDVLNIHEEYTPHDLFEKYPGVWDKSSDELGDLSGNDTMVYRQEIEHGPAEITYTDRPFLLPYLSEGSDQAVVICPGGAYLTKSMVTEGEQIAELLNEVGISAFVLWYRSYPYREPLMFLDAQRAIRYVRYHAADFGIDPNKIGLLGFSAGGNLAGVTSLLLRNQDWFQGLDYQLDKIDLEDASISSLGLIYPAISLQKDKIIAVLAGADSYRDPVTCQAVADRLDMRNGLRNGDAPLFICAALDDEVVPAQHCLDLVHKANEKGISTEIHLFAQGGHGFGACLGEQMPQFYHDWTLVQQWKDLYLTWLKTVWKE</sequence>
<comment type="caution">
    <text evidence="3">The sequence shown here is derived from an EMBL/GenBank/DDBJ whole genome shotgun (WGS) entry which is preliminary data.</text>
</comment>
<dbReference type="EMBL" id="QRQU01000001">
    <property type="protein sequence ID" value="RHN27179.1"/>
    <property type="molecule type" value="Genomic_DNA"/>
</dbReference>
<evidence type="ECO:0000259" key="2">
    <source>
        <dbReference type="Pfam" id="PF20434"/>
    </source>
</evidence>
<dbReference type="PANTHER" id="PTHR48081:SF6">
    <property type="entry name" value="PEPTIDASE S9 PROLYL OLIGOPEPTIDASE CATALYTIC DOMAIN-CONTAINING PROTEIN"/>
    <property type="match status" value="1"/>
</dbReference>
<protein>
    <submittedName>
        <fullName evidence="3">Alpha/beta hydrolase</fullName>
    </submittedName>
</protein>
<name>A0AAE8AFX5_STRPA</name>
<evidence type="ECO:0000256" key="1">
    <source>
        <dbReference type="ARBA" id="ARBA00022801"/>
    </source>
</evidence>
<dbReference type="Pfam" id="PF20434">
    <property type="entry name" value="BD-FAE"/>
    <property type="match status" value="1"/>
</dbReference>
<keyword evidence="1 3" id="KW-0378">Hydrolase</keyword>
<dbReference type="PANTHER" id="PTHR48081">
    <property type="entry name" value="AB HYDROLASE SUPERFAMILY PROTEIN C4A8.06C"/>
    <property type="match status" value="1"/>
</dbReference>
<gene>
    <name evidence="3" type="ORF">DWZ19_01650</name>
</gene>
<dbReference type="InterPro" id="IPR029058">
    <property type="entry name" value="AB_hydrolase_fold"/>
</dbReference>
<reference evidence="3 4" key="1">
    <citation type="submission" date="2018-08" db="EMBL/GenBank/DDBJ databases">
        <title>A genome reference for cultivated species of the human gut microbiota.</title>
        <authorList>
            <person name="Zou Y."/>
            <person name="Xue W."/>
            <person name="Luo G."/>
        </authorList>
    </citation>
    <scope>NUCLEOTIDE SEQUENCE [LARGE SCALE GENOMIC DNA]</scope>
    <source>
        <strain evidence="3 4">AF30-12BH</strain>
    </source>
</reference>
<dbReference type="Proteomes" id="UP000285725">
    <property type="component" value="Unassembled WGS sequence"/>
</dbReference>
<dbReference type="AlphaFoldDB" id="A0AAE8AFX5"/>
<feature type="domain" description="BD-FAE-like" evidence="2">
    <location>
        <begin position="82"/>
        <end position="277"/>
    </location>
</feature>
<evidence type="ECO:0000313" key="3">
    <source>
        <dbReference type="EMBL" id="RHN27179.1"/>
    </source>
</evidence>
<evidence type="ECO:0000313" key="4">
    <source>
        <dbReference type="Proteomes" id="UP000285725"/>
    </source>
</evidence>
<dbReference type="InterPro" id="IPR050300">
    <property type="entry name" value="GDXG_lipolytic_enzyme"/>
</dbReference>
<proteinExistence type="predicted"/>
<accession>A0AAE8AFX5</accession>